<feature type="transmembrane region" description="Helical" evidence="1">
    <location>
        <begin position="43"/>
        <end position="62"/>
    </location>
</feature>
<protein>
    <submittedName>
        <fullName evidence="2">Uncharacterized protein</fullName>
    </submittedName>
</protein>
<keyword evidence="1" id="KW-0472">Membrane</keyword>
<gene>
    <name evidence="2" type="ORF">EV191_112119</name>
</gene>
<evidence type="ECO:0000313" key="3">
    <source>
        <dbReference type="Proteomes" id="UP000294911"/>
    </source>
</evidence>
<sequence length="66" mass="6865">MRSSCYPLARRQAFVLLAAIGTAAIAFLPVVGAVQLAGVSLTAWILVILMIVVPVATILVTGNEVD</sequence>
<reference evidence="2 3" key="1">
    <citation type="submission" date="2019-03" db="EMBL/GenBank/DDBJ databases">
        <title>Genomic Encyclopedia of Type Strains, Phase IV (KMG-IV): sequencing the most valuable type-strain genomes for metagenomic binning, comparative biology and taxonomic classification.</title>
        <authorList>
            <person name="Goeker M."/>
        </authorList>
    </citation>
    <scope>NUCLEOTIDE SEQUENCE [LARGE SCALE GENOMIC DNA]</scope>
    <source>
        <strain evidence="2 3">DSM 45765</strain>
    </source>
</reference>
<proteinExistence type="predicted"/>
<dbReference type="EMBL" id="SLXQ01000012">
    <property type="protein sequence ID" value="TCP47323.1"/>
    <property type="molecule type" value="Genomic_DNA"/>
</dbReference>
<comment type="caution">
    <text evidence="2">The sequence shown here is derived from an EMBL/GenBank/DDBJ whole genome shotgun (WGS) entry which is preliminary data.</text>
</comment>
<dbReference type="RefSeq" id="WP_132879281.1">
    <property type="nucleotide sequence ID" value="NZ_SLXQ01000012.1"/>
</dbReference>
<name>A0A4R2QE11_9PSEU</name>
<dbReference type="AlphaFoldDB" id="A0A4R2QE11"/>
<organism evidence="2 3">
    <name type="scientific">Tamaricihabitans halophyticus</name>
    <dbReference type="NCBI Taxonomy" id="1262583"/>
    <lineage>
        <taxon>Bacteria</taxon>
        <taxon>Bacillati</taxon>
        <taxon>Actinomycetota</taxon>
        <taxon>Actinomycetes</taxon>
        <taxon>Pseudonocardiales</taxon>
        <taxon>Pseudonocardiaceae</taxon>
        <taxon>Tamaricihabitans</taxon>
    </lineage>
</organism>
<evidence type="ECO:0000256" key="1">
    <source>
        <dbReference type="SAM" id="Phobius"/>
    </source>
</evidence>
<dbReference type="Proteomes" id="UP000294911">
    <property type="component" value="Unassembled WGS sequence"/>
</dbReference>
<keyword evidence="1" id="KW-1133">Transmembrane helix</keyword>
<accession>A0A4R2QE11</accession>
<dbReference type="OrthoDB" id="9911895at2"/>
<evidence type="ECO:0000313" key="2">
    <source>
        <dbReference type="EMBL" id="TCP47323.1"/>
    </source>
</evidence>
<keyword evidence="3" id="KW-1185">Reference proteome</keyword>
<keyword evidence="1" id="KW-0812">Transmembrane</keyword>